<dbReference type="SUPFAM" id="SSF47413">
    <property type="entry name" value="lambda repressor-like DNA-binding domains"/>
    <property type="match status" value="1"/>
</dbReference>
<accession>K1T559</accession>
<dbReference type="SMART" id="SM00530">
    <property type="entry name" value="HTH_XRE"/>
    <property type="match status" value="1"/>
</dbReference>
<name>K1T559_9ZZZZ</name>
<dbReference type="InterPro" id="IPR001387">
    <property type="entry name" value="Cro/C1-type_HTH"/>
</dbReference>
<feature type="transmembrane region" description="Helical" evidence="2">
    <location>
        <begin position="126"/>
        <end position="147"/>
    </location>
</feature>
<feature type="transmembrane region" description="Helical" evidence="2">
    <location>
        <begin position="100"/>
        <end position="120"/>
    </location>
</feature>
<organism evidence="4">
    <name type="scientific">human gut metagenome</name>
    <dbReference type="NCBI Taxonomy" id="408170"/>
    <lineage>
        <taxon>unclassified sequences</taxon>
        <taxon>metagenomes</taxon>
        <taxon>organismal metagenomes</taxon>
    </lineage>
</organism>
<dbReference type="CDD" id="cd00093">
    <property type="entry name" value="HTH_XRE"/>
    <property type="match status" value="1"/>
</dbReference>
<dbReference type="PROSITE" id="PS50943">
    <property type="entry name" value="HTH_CROC1"/>
    <property type="match status" value="1"/>
</dbReference>
<dbReference type="InterPro" id="IPR010982">
    <property type="entry name" value="Lambda_DNA-bd_dom_sf"/>
</dbReference>
<proteinExistence type="predicted"/>
<dbReference type="Pfam" id="PF01381">
    <property type="entry name" value="HTH_3"/>
    <property type="match status" value="1"/>
</dbReference>
<keyword evidence="2" id="KW-1133">Transmembrane helix</keyword>
<dbReference type="PANTHER" id="PTHR46558">
    <property type="entry name" value="TRACRIPTIONAL REGULATORY PROTEIN-RELATED-RELATED"/>
    <property type="match status" value="1"/>
</dbReference>
<feature type="non-terminal residue" evidence="4">
    <location>
        <position position="1"/>
    </location>
</feature>
<reference evidence="4" key="1">
    <citation type="journal article" date="2013" name="Environ. Microbiol.">
        <title>Microbiota from the distal guts of lean and obese adolescents exhibit partial functional redundancy besides clear differences in community structure.</title>
        <authorList>
            <person name="Ferrer M."/>
            <person name="Ruiz A."/>
            <person name="Lanza F."/>
            <person name="Haange S.B."/>
            <person name="Oberbach A."/>
            <person name="Till H."/>
            <person name="Bargiela R."/>
            <person name="Campoy C."/>
            <person name="Segura M.T."/>
            <person name="Richter M."/>
            <person name="von Bergen M."/>
            <person name="Seifert J."/>
            <person name="Suarez A."/>
        </authorList>
    </citation>
    <scope>NUCLEOTIDE SEQUENCE</scope>
</reference>
<dbReference type="PANTHER" id="PTHR46558:SF13">
    <property type="entry name" value="HTH-TYPE TRANSCRIPTIONAL REGULATOR IMMR"/>
    <property type="match status" value="1"/>
</dbReference>
<comment type="caution">
    <text evidence="4">The sequence shown here is derived from an EMBL/GenBank/DDBJ whole genome shotgun (WGS) entry which is preliminary data.</text>
</comment>
<feature type="domain" description="HTH cro/C1-type" evidence="3">
    <location>
        <begin position="19"/>
        <end position="73"/>
    </location>
</feature>
<protein>
    <submittedName>
        <fullName evidence="4">Membrane protein containing Helix-turn-helix type 3 domain protein</fullName>
    </submittedName>
</protein>
<evidence type="ECO:0000256" key="1">
    <source>
        <dbReference type="ARBA" id="ARBA00023125"/>
    </source>
</evidence>
<sequence length="175" mass="19363">NHREVAVMDELKLIFASNLIRLRTAAGMTQAELGEQLNYSDKSISKWERGEAIPDAAVLKRMSEIFGVTVDYLLDEHDAWQPAPDPADVRDRSHASIIQVALTGIVTLAVLVFVVLWLWLGKVEWVVFPCFVPAALITYLVLNSVFLTDGETFMSCSALWRACSPWATSCCCASG</sequence>
<evidence type="ECO:0000313" key="4">
    <source>
        <dbReference type="EMBL" id="EKC68152.1"/>
    </source>
</evidence>
<keyword evidence="2" id="KW-0472">Membrane</keyword>
<dbReference type="AlphaFoldDB" id="K1T559"/>
<dbReference type="EMBL" id="AJWZ01003472">
    <property type="protein sequence ID" value="EKC68152.1"/>
    <property type="molecule type" value="Genomic_DNA"/>
</dbReference>
<evidence type="ECO:0000256" key="2">
    <source>
        <dbReference type="SAM" id="Phobius"/>
    </source>
</evidence>
<evidence type="ECO:0000259" key="3">
    <source>
        <dbReference type="PROSITE" id="PS50943"/>
    </source>
</evidence>
<keyword evidence="1" id="KW-0238">DNA-binding</keyword>
<feature type="non-terminal residue" evidence="4">
    <location>
        <position position="175"/>
    </location>
</feature>
<keyword evidence="2" id="KW-0812">Transmembrane</keyword>
<dbReference type="GO" id="GO:0003677">
    <property type="term" value="F:DNA binding"/>
    <property type="evidence" value="ECO:0007669"/>
    <property type="project" value="UniProtKB-KW"/>
</dbReference>
<gene>
    <name evidence="4" type="ORF">OBE_05086</name>
</gene>
<dbReference type="Gene3D" id="1.10.260.40">
    <property type="entry name" value="lambda repressor-like DNA-binding domains"/>
    <property type="match status" value="1"/>
</dbReference>